<comment type="caution">
    <text evidence="1">The sequence shown here is derived from an EMBL/GenBank/DDBJ whole genome shotgun (WGS) entry which is preliminary data.</text>
</comment>
<keyword evidence="2" id="KW-1185">Reference proteome</keyword>
<reference evidence="1 2" key="1">
    <citation type="journal article" date="2019" name="Commun. Biol.">
        <title>The bagworm genome reveals a unique fibroin gene that provides high tensile strength.</title>
        <authorList>
            <person name="Kono N."/>
            <person name="Nakamura H."/>
            <person name="Ohtoshi R."/>
            <person name="Tomita M."/>
            <person name="Numata K."/>
            <person name="Arakawa K."/>
        </authorList>
    </citation>
    <scope>NUCLEOTIDE SEQUENCE [LARGE SCALE GENOMIC DNA]</scope>
</reference>
<sequence length="108" mass="12089">MLEHEINRCLNALNESVSFGITVIGYVKASEYVKMVIAVWTHPKIRRIPNFKIAEKTAADIPSNVQPFTSMCHKECIKLQPVKSRYNMPVGEDICVSVKNISVVVDGV</sequence>
<protein>
    <submittedName>
        <fullName evidence="1">Uncharacterized protein</fullName>
    </submittedName>
</protein>
<proteinExistence type="predicted"/>
<dbReference type="Proteomes" id="UP000299102">
    <property type="component" value="Unassembled WGS sequence"/>
</dbReference>
<accession>A0A4C2AI71</accession>
<gene>
    <name evidence="1" type="ORF">EVAR_62640_1</name>
</gene>
<evidence type="ECO:0000313" key="1">
    <source>
        <dbReference type="EMBL" id="GBP98317.1"/>
    </source>
</evidence>
<name>A0A4C2AI71_EUMVA</name>
<dbReference type="EMBL" id="BGZK01003119">
    <property type="protein sequence ID" value="GBP98317.1"/>
    <property type="molecule type" value="Genomic_DNA"/>
</dbReference>
<dbReference type="AlphaFoldDB" id="A0A4C2AI71"/>
<organism evidence="1 2">
    <name type="scientific">Eumeta variegata</name>
    <name type="common">Bagworm moth</name>
    <name type="synonym">Eumeta japonica</name>
    <dbReference type="NCBI Taxonomy" id="151549"/>
    <lineage>
        <taxon>Eukaryota</taxon>
        <taxon>Metazoa</taxon>
        <taxon>Ecdysozoa</taxon>
        <taxon>Arthropoda</taxon>
        <taxon>Hexapoda</taxon>
        <taxon>Insecta</taxon>
        <taxon>Pterygota</taxon>
        <taxon>Neoptera</taxon>
        <taxon>Endopterygota</taxon>
        <taxon>Lepidoptera</taxon>
        <taxon>Glossata</taxon>
        <taxon>Ditrysia</taxon>
        <taxon>Tineoidea</taxon>
        <taxon>Psychidae</taxon>
        <taxon>Oiketicinae</taxon>
        <taxon>Eumeta</taxon>
    </lineage>
</organism>
<dbReference type="OrthoDB" id="10604388at2759"/>
<evidence type="ECO:0000313" key="2">
    <source>
        <dbReference type="Proteomes" id="UP000299102"/>
    </source>
</evidence>